<protein>
    <submittedName>
        <fullName evidence="1">Uncharacterized protein</fullName>
    </submittedName>
</protein>
<proteinExistence type="predicted"/>
<dbReference type="Proteomes" id="UP000007517">
    <property type="component" value="Chromosome"/>
</dbReference>
<dbReference type="eggNOG" id="ENOG5033JYU">
    <property type="taxonomic scope" value="Bacteria"/>
</dbReference>
<dbReference type="EMBL" id="FO117623">
    <property type="protein sequence ID" value="CCG03598.1"/>
    <property type="molecule type" value="Genomic_DNA"/>
</dbReference>
<dbReference type="STRING" id="1146883.BLASA_2724"/>
<dbReference type="KEGG" id="bsd:BLASA_2724"/>
<evidence type="ECO:0000313" key="1">
    <source>
        <dbReference type="EMBL" id="CCG03598.1"/>
    </source>
</evidence>
<reference evidence="1 2" key="1">
    <citation type="journal article" date="2012" name="J. Bacteriol.">
        <title>Genome Sequence of Blastococcus saxobsidens DD2, a Stone-Inhabiting Bacterium.</title>
        <authorList>
            <person name="Chouaia B."/>
            <person name="Crotti E."/>
            <person name="Brusetti L."/>
            <person name="Daffonchio D."/>
            <person name="Essoussi I."/>
            <person name="Nouioui I."/>
            <person name="Sbissi I."/>
            <person name="Ghodhbane-Gtari F."/>
            <person name="Gtari M."/>
            <person name="Vacherie B."/>
            <person name="Barbe V."/>
            <person name="Medigue C."/>
            <person name="Gury J."/>
            <person name="Pujic P."/>
            <person name="Normand P."/>
        </authorList>
    </citation>
    <scope>NUCLEOTIDE SEQUENCE [LARGE SCALE GENOMIC DNA]</scope>
    <source>
        <strain evidence="1 2">DD2</strain>
    </source>
</reference>
<dbReference type="OrthoDB" id="3579809at2"/>
<dbReference type="AlphaFoldDB" id="H6RJU5"/>
<reference evidence="2" key="2">
    <citation type="submission" date="2012-02" db="EMBL/GenBank/DDBJ databases">
        <title>Complete genome sequence of Blastococcus saxobsidens strain DD2.</title>
        <authorList>
            <person name="Genoscope."/>
        </authorList>
    </citation>
    <scope>NUCLEOTIDE SEQUENCE [LARGE SCALE GENOMIC DNA]</scope>
    <source>
        <strain evidence="2">DD2</strain>
    </source>
</reference>
<gene>
    <name evidence="1" type="ordered locus">BLASA_2724</name>
</gene>
<dbReference type="HOGENOM" id="CLU_188947_0_0_11"/>
<organism evidence="1 2">
    <name type="scientific">Blastococcus saxobsidens (strain DD2)</name>
    <dbReference type="NCBI Taxonomy" id="1146883"/>
    <lineage>
        <taxon>Bacteria</taxon>
        <taxon>Bacillati</taxon>
        <taxon>Actinomycetota</taxon>
        <taxon>Actinomycetes</taxon>
        <taxon>Geodermatophilales</taxon>
        <taxon>Geodermatophilaceae</taxon>
        <taxon>Blastococcus</taxon>
    </lineage>
</organism>
<dbReference type="RefSeq" id="WP_014376481.1">
    <property type="nucleotide sequence ID" value="NC_016943.1"/>
</dbReference>
<keyword evidence="2" id="KW-1185">Reference proteome</keyword>
<accession>H6RJU5</accession>
<name>H6RJU5_BLASD</name>
<sequence>MITLRRSSQDIINQAEELADYFEHGFVSDTPPAIAKLRAAAHRRALAETDVAEAVGEAARAGHSWRVIGAAVGTSGEAARQRYGKVVGQRPA</sequence>
<evidence type="ECO:0000313" key="2">
    <source>
        <dbReference type="Proteomes" id="UP000007517"/>
    </source>
</evidence>